<dbReference type="Pfam" id="PF00483">
    <property type="entry name" value="NTP_transferase"/>
    <property type="match status" value="1"/>
</dbReference>
<gene>
    <name evidence="2" type="ORF">UV54_C0031G0003</name>
</gene>
<dbReference type="CDD" id="cd04181">
    <property type="entry name" value="NTP_transferase"/>
    <property type="match status" value="1"/>
</dbReference>
<dbReference type="InterPro" id="IPR029044">
    <property type="entry name" value="Nucleotide-diphossugar_trans"/>
</dbReference>
<evidence type="ECO:0000313" key="2">
    <source>
        <dbReference type="EMBL" id="KKS79617.1"/>
    </source>
</evidence>
<proteinExistence type="predicted"/>
<keyword evidence="2" id="KW-0808">Transferase</keyword>
<dbReference type="SUPFAM" id="SSF53448">
    <property type="entry name" value="Nucleotide-diphospho-sugar transferases"/>
    <property type="match status" value="1"/>
</dbReference>
<accession>A0A0G1C253</accession>
<evidence type="ECO:0000313" key="3">
    <source>
        <dbReference type="Proteomes" id="UP000034213"/>
    </source>
</evidence>
<sequence>MKVFILSAGLGTRLKPLTDIQPKVMVKIGNKPILEHLLNLCRRHGFNDIIINLHYLPEIITGYFGNGQKFGVKINYFYEEKIMGGAGALKQAENFLQHDNFFVFNGDVITNVDLTAMVKFHQAHQGIGTFLVHKTDHPLDSDIVEYDENFKILRFLRPRQKGKYQPLAKTGTHIFRSEVLNFIPHRQEFSLEKQLIPCLLQKKQPLYAYYSNCYSKDIGTFARLVQARKDYQNGKISL</sequence>
<dbReference type="Proteomes" id="UP000034213">
    <property type="component" value="Unassembled WGS sequence"/>
</dbReference>
<dbReference type="STRING" id="1618369.UV54_C0031G0003"/>
<dbReference type="Gene3D" id="3.90.550.10">
    <property type="entry name" value="Spore Coat Polysaccharide Biosynthesis Protein SpsA, Chain A"/>
    <property type="match status" value="1"/>
</dbReference>
<comment type="caution">
    <text evidence="2">The sequence shown here is derived from an EMBL/GenBank/DDBJ whole genome shotgun (WGS) entry which is preliminary data.</text>
</comment>
<dbReference type="PATRIC" id="fig|1618369.3.peg.443"/>
<organism evidence="2 3">
    <name type="scientific">Candidatus Beckwithbacteria bacterium GW2011_GWA2_43_10</name>
    <dbReference type="NCBI Taxonomy" id="1618369"/>
    <lineage>
        <taxon>Bacteria</taxon>
        <taxon>Candidatus Beckwithiibacteriota</taxon>
    </lineage>
</organism>
<dbReference type="AlphaFoldDB" id="A0A0G1C253"/>
<dbReference type="InterPro" id="IPR050486">
    <property type="entry name" value="Mannose-1P_guanyltransferase"/>
</dbReference>
<protein>
    <submittedName>
        <fullName evidence="2">Nucleotidyl transferase</fullName>
    </submittedName>
</protein>
<dbReference type="GO" id="GO:0016740">
    <property type="term" value="F:transferase activity"/>
    <property type="evidence" value="ECO:0007669"/>
    <property type="project" value="UniProtKB-KW"/>
</dbReference>
<evidence type="ECO:0000259" key="1">
    <source>
        <dbReference type="Pfam" id="PF00483"/>
    </source>
</evidence>
<feature type="domain" description="Nucleotidyl transferase" evidence="1">
    <location>
        <begin position="3"/>
        <end position="233"/>
    </location>
</feature>
<name>A0A0G1C253_9BACT</name>
<dbReference type="EMBL" id="LCEW01000031">
    <property type="protein sequence ID" value="KKS79617.1"/>
    <property type="molecule type" value="Genomic_DNA"/>
</dbReference>
<dbReference type="InterPro" id="IPR005835">
    <property type="entry name" value="NTP_transferase_dom"/>
</dbReference>
<dbReference type="PANTHER" id="PTHR22572">
    <property type="entry name" value="SUGAR-1-PHOSPHATE GUANYL TRANSFERASE"/>
    <property type="match status" value="1"/>
</dbReference>
<reference evidence="2 3" key="1">
    <citation type="journal article" date="2015" name="Nature">
        <title>rRNA introns, odd ribosomes, and small enigmatic genomes across a large radiation of phyla.</title>
        <authorList>
            <person name="Brown C.T."/>
            <person name="Hug L.A."/>
            <person name="Thomas B.C."/>
            <person name="Sharon I."/>
            <person name="Castelle C.J."/>
            <person name="Singh A."/>
            <person name="Wilkins M.J."/>
            <person name="Williams K.H."/>
            <person name="Banfield J.F."/>
        </authorList>
    </citation>
    <scope>NUCLEOTIDE SEQUENCE [LARGE SCALE GENOMIC DNA]</scope>
</reference>